<evidence type="ECO:0000313" key="9">
    <source>
        <dbReference type="EMBL" id="KAK9834362.1"/>
    </source>
</evidence>
<dbReference type="GO" id="GO:0005876">
    <property type="term" value="C:spindle microtubule"/>
    <property type="evidence" value="ECO:0007669"/>
    <property type="project" value="TreeGrafter"/>
</dbReference>
<proteinExistence type="predicted"/>
<dbReference type="GO" id="GO:0005737">
    <property type="term" value="C:cytoplasm"/>
    <property type="evidence" value="ECO:0007669"/>
    <property type="project" value="TreeGrafter"/>
</dbReference>
<evidence type="ECO:0000256" key="1">
    <source>
        <dbReference type="ARBA" id="ARBA00004245"/>
    </source>
</evidence>
<comment type="subcellular location">
    <subcellularLocation>
        <location evidence="1">Cytoplasm</location>
        <location evidence="1">Cytoskeleton</location>
    </subcellularLocation>
</comment>
<evidence type="ECO:0000256" key="3">
    <source>
        <dbReference type="ARBA" id="ARBA00022490"/>
    </source>
</evidence>
<organism evidence="9 10">
    <name type="scientific">Apatococcus fuscideae</name>
    <dbReference type="NCBI Taxonomy" id="2026836"/>
    <lineage>
        <taxon>Eukaryota</taxon>
        <taxon>Viridiplantae</taxon>
        <taxon>Chlorophyta</taxon>
        <taxon>core chlorophytes</taxon>
        <taxon>Trebouxiophyceae</taxon>
        <taxon>Chlorellales</taxon>
        <taxon>Chlorellaceae</taxon>
        <taxon>Apatococcus</taxon>
    </lineage>
</organism>
<dbReference type="InterPro" id="IPR049039">
    <property type="entry name" value="RMD1-3_a_helical_rpt"/>
</dbReference>
<gene>
    <name evidence="9" type="ORF">WJX84_010762</name>
</gene>
<evidence type="ECO:0000256" key="4">
    <source>
        <dbReference type="ARBA" id="ARBA00022737"/>
    </source>
</evidence>
<evidence type="ECO:0000256" key="2">
    <source>
        <dbReference type="ARBA" id="ARBA00011375"/>
    </source>
</evidence>
<keyword evidence="10" id="KW-1185">Reference proteome</keyword>
<dbReference type="EMBL" id="JALJOV010002106">
    <property type="protein sequence ID" value="KAK9834362.1"/>
    <property type="molecule type" value="Genomic_DNA"/>
</dbReference>
<dbReference type="Proteomes" id="UP001485043">
    <property type="component" value="Unassembled WGS sequence"/>
</dbReference>
<evidence type="ECO:0000256" key="7">
    <source>
        <dbReference type="ARBA" id="ARBA00039966"/>
    </source>
</evidence>
<dbReference type="Pfam" id="PF21033">
    <property type="entry name" value="RMD1-3"/>
    <property type="match status" value="1"/>
</dbReference>
<dbReference type="PANTHER" id="PTHR16056:SF16">
    <property type="entry name" value="REGULATOR OF MICROTUBULE DYNAMICS PROTEIN 1"/>
    <property type="match status" value="1"/>
</dbReference>
<dbReference type="AlphaFoldDB" id="A0AAW1RM53"/>
<dbReference type="GO" id="GO:0008017">
    <property type="term" value="F:microtubule binding"/>
    <property type="evidence" value="ECO:0007669"/>
    <property type="project" value="TreeGrafter"/>
</dbReference>
<reference evidence="9 10" key="1">
    <citation type="journal article" date="2024" name="Nat. Commun.">
        <title>Phylogenomics reveals the evolutionary origins of lichenization in chlorophyte algae.</title>
        <authorList>
            <person name="Puginier C."/>
            <person name="Libourel C."/>
            <person name="Otte J."/>
            <person name="Skaloud P."/>
            <person name="Haon M."/>
            <person name="Grisel S."/>
            <person name="Petersen M."/>
            <person name="Berrin J.G."/>
            <person name="Delaux P.M."/>
            <person name="Dal Grande F."/>
            <person name="Keller J."/>
        </authorList>
    </citation>
    <scope>NUCLEOTIDE SEQUENCE [LARGE SCALE GENOMIC DNA]</scope>
    <source>
        <strain evidence="9 10">SAG 2523</strain>
    </source>
</reference>
<keyword evidence="6" id="KW-0206">Cytoskeleton</keyword>
<dbReference type="GO" id="GO:0097431">
    <property type="term" value="C:mitotic spindle pole"/>
    <property type="evidence" value="ECO:0007669"/>
    <property type="project" value="TreeGrafter"/>
</dbReference>
<evidence type="ECO:0000256" key="6">
    <source>
        <dbReference type="ARBA" id="ARBA00023212"/>
    </source>
</evidence>
<comment type="caution">
    <text evidence="9">The sequence shown here is derived from an EMBL/GenBank/DDBJ whole genome shotgun (WGS) entry which is preliminary data.</text>
</comment>
<keyword evidence="4" id="KW-0677">Repeat</keyword>
<keyword evidence="3" id="KW-0963">Cytoplasm</keyword>
<accession>A0AAW1RM53</accession>
<evidence type="ECO:0000256" key="8">
    <source>
        <dbReference type="ARBA" id="ARBA00041958"/>
    </source>
</evidence>
<protein>
    <recommendedName>
        <fullName evidence="7">Regulator of microtubule dynamics protein 1</fullName>
    </recommendedName>
    <alternativeName>
        <fullName evidence="8">Protein FAM82B</fullName>
    </alternativeName>
</protein>
<name>A0AAW1RM53_9CHLO</name>
<keyword evidence="5" id="KW-0802">TPR repeat</keyword>
<dbReference type="InterPro" id="IPR011990">
    <property type="entry name" value="TPR-like_helical_dom_sf"/>
</dbReference>
<evidence type="ECO:0000256" key="5">
    <source>
        <dbReference type="ARBA" id="ARBA00022803"/>
    </source>
</evidence>
<dbReference type="SUPFAM" id="SSF48452">
    <property type="entry name" value="TPR-like"/>
    <property type="match status" value="1"/>
</dbReference>
<comment type="subunit">
    <text evidence="2">Interacts with microtubules.</text>
</comment>
<evidence type="ECO:0000313" key="10">
    <source>
        <dbReference type="Proteomes" id="UP001485043"/>
    </source>
</evidence>
<dbReference type="PANTHER" id="PTHR16056">
    <property type="entry name" value="REGULATOR OF MICROTUBULE DYNAMICS PROTEIN"/>
    <property type="match status" value="1"/>
</dbReference>
<sequence>MIALKAKQELHLASVLLFQAVARYWTAAYRELRAQQRRLTRAAEQSTANLAQRGLAVPWSKGRRREHSGFFRLGGSAKELVKKGKRLEAGLDVRAAAKCYEEAIQQRPQDSEFWSLLSKATSDLTYLDEIKGPHREKLTDNDKRAFNTQAMEHAHKAIALDPKAFLPHVAACISMGRLALFADNKRKCQLAKEARGHAVRAVELGPNSDLSHHLMGRWHYEMAQLNRIVRTLIRVAFSTDLPPGTIQDALSCYQQAAKLNPGCVAHQVEIGRCLSRLGRRADAMEALEHATTLSCDDINTHLEKVEGFPLIGTHRSVWGLDLATFLPSCSGASTLEATAGTRHRQRQIHA</sequence>
<dbReference type="Gene3D" id="1.25.40.10">
    <property type="entry name" value="Tetratricopeptide repeat domain"/>
    <property type="match status" value="1"/>
</dbReference>